<name>X1B565_9ZZZZ</name>
<protein>
    <submittedName>
        <fullName evidence="1">Uncharacterized protein</fullName>
    </submittedName>
</protein>
<dbReference type="EMBL" id="BART01028364">
    <property type="protein sequence ID" value="GAG90215.1"/>
    <property type="molecule type" value="Genomic_DNA"/>
</dbReference>
<comment type="caution">
    <text evidence="1">The sequence shown here is derived from an EMBL/GenBank/DDBJ whole genome shotgun (WGS) entry which is preliminary data.</text>
</comment>
<reference evidence="1" key="1">
    <citation type="journal article" date="2014" name="Front. Microbiol.">
        <title>High frequency of phylogenetically diverse reductive dehalogenase-homologous genes in deep subseafloor sedimentary metagenomes.</title>
        <authorList>
            <person name="Kawai M."/>
            <person name="Futagami T."/>
            <person name="Toyoda A."/>
            <person name="Takaki Y."/>
            <person name="Nishi S."/>
            <person name="Hori S."/>
            <person name="Arai W."/>
            <person name="Tsubouchi T."/>
            <person name="Morono Y."/>
            <person name="Uchiyama I."/>
            <person name="Ito T."/>
            <person name="Fujiyama A."/>
            <person name="Inagaki F."/>
            <person name="Takami H."/>
        </authorList>
    </citation>
    <scope>NUCLEOTIDE SEQUENCE</scope>
    <source>
        <strain evidence="1">Expedition CK06-06</strain>
    </source>
</reference>
<accession>X1B565</accession>
<dbReference type="AlphaFoldDB" id="X1B565"/>
<proteinExistence type="predicted"/>
<evidence type="ECO:0000313" key="1">
    <source>
        <dbReference type="EMBL" id="GAG90215.1"/>
    </source>
</evidence>
<gene>
    <name evidence="1" type="ORF">S01H4_50033</name>
</gene>
<organism evidence="1">
    <name type="scientific">marine sediment metagenome</name>
    <dbReference type="NCBI Taxonomy" id="412755"/>
    <lineage>
        <taxon>unclassified sequences</taxon>
        <taxon>metagenomes</taxon>
        <taxon>ecological metagenomes</taxon>
    </lineage>
</organism>
<sequence length="53" mass="6318">MKKEEIIKKLEEDLEKAGDYIVDLRYDEAMLNMVKIVKFHGEKSNKDKIIQIH</sequence>